<dbReference type="InterPro" id="IPR047874">
    <property type="entry name" value="GLI/LigI"/>
</dbReference>
<dbReference type="EMBL" id="FPAQ01000012">
    <property type="protein sequence ID" value="SFT63653.1"/>
    <property type="molecule type" value="Genomic_DNA"/>
</dbReference>
<protein>
    <submittedName>
        <fullName evidence="2">Predicted metal-dependent hydrolase, TIM-barrel fold</fullName>
    </submittedName>
</protein>
<dbReference type="PANTHER" id="PTHR35563:SF2">
    <property type="entry name" value="BARREL METAL-DEPENDENT HYDROLASE, PUTATIVE (AFU_ORTHOLOGUE AFUA_1G16240)-RELATED"/>
    <property type="match status" value="1"/>
</dbReference>
<dbReference type="SUPFAM" id="SSF51556">
    <property type="entry name" value="Metallo-dependent hydrolases"/>
    <property type="match status" value="1"/>
</dbReference>
<accession>A0A1I6ZLN6</accession>
<evidence type="ECO:0000313" key="2">
    <source>
        <dbReference type="EMBL" id="SFT63653.1"/>
    </source>
</evidence>
<keyword evidence="2" id="KW-0378">Hydrolase</keyword>
<dbReference type="InterPro" id="IPR052358">
    <property type="entry name" value="Aro_Compnd_Degr_Hydrolases"/>
</dbReference>
<dbReference type="InterPro" id="IPR032466">
    <property type="entry name" value="Metal_Hydrolase"/>
</dbReference>
<dbReference type="AlphaFoldDB" id="A0A1I6ZLN6"/>
<name>A0A1I6ZLN6_9GAMM</name>
<organism evidence="2 3">
    <name type="scientific">Halomonas saccharevitans</name>
    <dbReference type="NCBI Taxonomy" id="416872"/>
    <lineage>
        <taxon>Bacteria</taxon>
        <taxon>Pseudomonadati</taxon>
        <taxon>Pseudomonadota</taxon>
        <taxon>Gammaproteobacteria</taxon>
        <taxon>Oceanospirillales</taxon>
        <taxon>Halomonadaceae</taxon>
        <taxon>Halomonas</taxon>
    </lineage>
</organism>
<evidence type="ECO:0000313" key="3">
    <source>
        <dbReference type="Proteomes" id="UP000199594"/>
    </source>
</evidence>
<dbReference type="CDD" id="cd01311">
    <property type="entry name" value="PDC_hydrolase"/>
    <property type="match status" value="1"/>
</dbReference>
<dbReference type="Gene3D" id="3.20.20.140">
    <property type="entry name" value="Metal-dependent hydrolases"/>
    <property type="match status" value="1"/>
</dbReference>
<evidence type="ECO:0000259" key="1">
    <source>
        <dbReference type="Pfam" id="PF04909"/>
    </source>
</evidence>
<dbReference type="Proteomes" id="UP000199594">
    <property type="component" value="Unassembled WGS sequence"/>
</dbReference>
<dbReference type="GO" id="GO:0016787">
    <property type="term" value="F:hydrolase activity"/>
    <property type="evidence" value="ECO:0007669"/>
    <property type="project" value="UniProtKB-KW"/>
</dbReference>
<feature type="domain" description="Amidohydrolase-related" evidence="1">
    <location>
        <begin position="33"/>
        <end position="298"/>
    </location>
</feature>
<proteinExistence type="predicted"/>
<dbReference type="InterPro" id="IPR006680">
    <property type="entry name" value="Amidohydro-rel"/>
</dbReference>
<gene>
    <name evidence="2" type="ORF">SAMN04487956_1128</name>
</gene>
<dbReference type="RefSeq" id="WP_245781482.1">
    <property type="nucleotide sequence ID" value="NZ_FPAQ01000012.1"/>
</dbReference>
<reference evidence="2 3" key="1">
    <citation type="submission" date="2016-10" db="EMBL/GenBank/DDBJ databases">
        <authorList>
            <person name="de Groot N.N."/>
        </authorList>
    </citation>
    <scope>NUCLEOTIDE SEQUENCE [LARGE SCALE GENOMIC DNA]</scope>
    <source>
        <strain evidence="2 3">CGMCC 1.6493</strain>
    </source>
</reference>
<dbReference type="PANTHER" id="PTHR35563">
    <property type="entry name" value="BARREL METAL-DEPENDENT HYDROLASE, PUTATIVE (AFU_ORTHOLOGUE AFUA_1G16240)-RELATED"/>
    <property type="match status" value="1"/>
</dbReference>
<sequence length="300" mass="33240">MTSLESGDAMIPYCDPMDPAPRAPGFIAPAGAVDCHAHVFGPASRYPFQAKRTYTPPEASLEQYRHLHRTLGIERGVLVQPSVYGLDNSATRDAVRALRDDGHDYRGIAVVDSEVADEELDALATDGFRGVRLNLLFKGGIAWGDVESLAGRLADRNWHLQFLVDVSAFEDLEARVARLPVPVVVDHMGHMDCGRGIDQPGFKALCRLMARGDAWVKLSGAYRITGQRQTPYDDVVPFARRLIEANPERCVWGSDWPHPHIPVPMPNDGPLLDALADWAPGAELREKILVDNPQRLYFRD</sequence>
<dbReference type="Pfam" id="PF04909">
    <property type="entry name" value="Amidohydro_2"/>
    <property type="match status" value="1"/>
</dbReference>